<dbReference type="PANTHER" id="PTHR43736">
    <property type="entry name" value="ADP-RIBOSE PYROPHOSPHATASE"/>
    <property type="match status" value="1"/>
</dbReference>
<dbReference type="Pfam" id="PF00293">
    <property type="entry name" value="NUDIX"/>
    <property type="match status" value="1"/>
</dbReference>
<dbReference type="InterPro" id="IPR020476">
    <property type="entry name" value="Nudix_hydrolase"/>
</dbReference>
<dbReference type="Gene3D" id="3.90.79.10">
    <property type="entry name" value="Nucleoside Triphosphate Pyrophosphohydrolase"/>
    <property type="match status" value="1"/>
</dbReference>
<feature type="domain" description="Nudix hydrolase" evidence="4">
    <location>
        <begin position="233"/>
        <end position="361"/>
    </location>
</feature>
<dbReference type="InterPro" id="IPR000086">
    <property type="entry name" value="NUDIX_hydrolase_dom"/>
</dbReference>
<keyword evidence="2 3" id="KW-0378">Hydrolase</keyword>
<dbReference type="PROSITE" id="PS51462">
    <property type="entry name" value="NUDIX"/>
    <property type="match status" value="1"/>
</dbReference>
<dbReference type="PANTHER" id="PTHR43736:SF1">
    <property type="entry name" value="DIHYDRONEOPTERIN TRIPHOSPHATE DIPHOSPHATASE"/>
    <property type="match status" value="1"/>
</dbReference>
<keyword evidence="6" id="KW-1185">Reference proteome</keyword>
<reference evidence="5" key="1">
    <citation type="submission" date="2021-02" db="EMBL/GenBank/DDBJ databases">
        <title>Natronoglycomyces albus gen. nov., sp. nov, a haloalkaliphilic actinobacterium from a soda solonchak soil.</title>
        <authorList>
            <person name="Sorokin D.Y."/>
            <person name="Khijniak T.V."/>
            <person name="Zakharycheva A.P."/>
            <person name="Boueva O.V."/>
            <person name="Ariskina E.V."/>
            <person name="Hahnke R.L."/>
            <person name="Bunk B."/>
            <person name="Sproer C."/>
            <person name="Schumann P."/>
            <person name="Evtushenko L.I."/>
            <person name="Kublanov I.V."/>
        </authorList>
    </citation>
    <scope>NUCLEOTIDE SEQUENCE</scope>
    <source>
        <strain evidence="5">DSM 106290</strain>
    </source>
</reference>
<evidence type="ECO:0000256" key="1">
    <source>
        <dbReference type="ARBA" id="ARBA00005582"/>
    </source>
</evidence>
<protein>
    <submittedName>
        <fullName evidence="5">NUDIX hydrolase N-terminal domain-containing protein</fullName>
    </submittedName>
</protein>
<gene>
    <name evidence="5" type="ORF">JQS30_07625</name>
</gene>
<organism evidence="5 6">
    <name type="scientific">Natronoglycomyces albus</name>
    <dbReference type="NCBI Taxonomy" id="2811108"/>
    <lineage>
        <taxon>Bacteria</taxon>
        <taxon>Bacillati</taxon>
        <taxon>Actinomycetota</taxon>
        <taxon>Actinomycetes</taxon>
        <taxon>Glycomycetales</taxon>
        <taxon>Glycomycetaceae</taxon>
        <taxon>Natronoglycomyces</taxon>
    </lineage>
</organism>
<evidence type="ECO:0000313" key="5">
    <source>
        <dbReference type="EMBL" id="QSB06747.1"/>
    </source>
</evidence>
<dbReference type="GO" id="GO:0016787">
    <property type="term" value="F:hydrolase activity"/>
    <property type="evidence" value="ECO:0007669"/>
    <property type="project" value="UniProtKB-KW"/>
</dbReference>
<comment type="similarity">
    <text evidence="1 3">Belongs to the Nudix hydrolase family.</text>
</comment>
<dbReference type="SUPFAM" id="SSF55811">
    <property type="entry name" value="Nudix"/>
    <property type="match status" value="1"/>
</dbReference>
<dbReference type="PRINTS" id="PR00502">
    <property type="entry name" value="NUDIXFAMILY"/>
</dbReference>
<sequence length="365" mass="40202">MSDSNLRTAWLADEIRAQVACGLHYPADEADTRRLLALRDLAATLLATVEKRDEGTLRTSFSRDQGLRTPLVAIALGHGDTWRATYLRGDHLLGDVLDRLESHGTRINRERLRVVDSHNLSLAIPHTYILAYQADPSDTWPSMEVNERLSETLGEQIDSDRLNELGAQLPENVSLETATVLRQIHQLTATAARESTDRHNQHRFAYLRRATASYEVGAEPQARLDAGALNVATPTTGSEAALLRGDRILLMKRSDTGQWAIPGGASEVGESSAATAIREMREETGLDVTVDSLHSVLDNREVCQGPTAIHLIAIWLVTLKNQAQEPTRTAEATDFGWFNASQIDDVDMFDGHRFKAKAVLDGGQP</sequence>
<evidence type="ECO:0000313" key="6">
    <source>
        <dbReference type="Proteomes" id="UP000662939"/>
    </source>
</evidence>
<dbReference type="InterPro" id="IPR015797">
    <property type="entry name" value="NUDIX_hydrolase-like_dom_sf"/>
</dbReference>
<dbReference type="EMBL" id="CP070496">
    <property type="protein sequence ID" value="QSB06747.1"/>
    <property type="molecule type" value="Genomic_DNA"/>
</dbReference>
<dbReference type="KEGG" id="nav:JQS30_07625"/>
<dbReference type="RefSeq" id="WP_213172756.1">
    <property type="nucleotide sequence ID" value="NZ_CP070496.1"/>
</dbReference>
<proteinExistence type="inferred from homology"/>
<evidence type="ECO:0000256" key="3">
    <source>
        <dbReference type="RuleBase" id="RU003476"/>
    </source>
</evidence>
<name>A0A895XNP1_9ACTN</name>
<accession>A0A895XNP1</accession>
<dbReference type="InterPro" id="IPR020084">
    <property type="entry name" value="NUDIX_hydrolase_CS"/>
</dbReference>
<dbReference type="Proteomes" id="UP000662939">
    <property type="component" value="Chromosome"/>
</dbReference>
<evidence type="ECO:0000259" key="4">
    <source>
        <dbReference type="PROSITE" id="PS51462"/>
    </source>
</evidence>
<dbReference type="PROSITE" id="PS00893">
    <property type="entry name" value="NUDIX_BOX"/>
    <property type="match status" value="1"/>
</dbReference>
<dbReference type="AlphaFoldDB" id="A0A895XNP1"/>
<evidence type="ECO:0000256" key="2">
    <source>
        <dbReference type="ARBA" id="ARBA00022801"/>
    </source>
</evidence>